<dbReference type="InterPro" id="IPR054545">
    <property type="entry name" value="ApeI-like"/>
</dbReference>
<sequence>MLLNDFYEITDVMKGEPAHRLRVKLNPSHRIYEGHFAGQPIVPGVCTLQIIKDCAEKLSGKEYMYAYISSSKFLSLVDPMVNGLIEFNISLKDTDDNRISLSAEGKYQNTDTVFIKVKATLKEIENE</sequence>
<evidence type="ECO:0000313" key="2">
    <source>
        <dbReference type="EMBL" id="SBV92950.1"/>
    </source>
</evidence>
<feature type="domain" description="ApeI dehydratase-like" evidence="1">
    <location>
        <begin position="18"/>
        <end position="91"/>
    </location>
</feature>
<reference evidence="2" key="1">
    <citation type="submission" date="2016-04" db="EMBL/GenBank/DDBJ databases">
        <authorList>
            <person name="Evans L.H."/>
            <person name="Alamgir A."/>
            <person name="Owens N."/>
            <person name="Weber N.D."/>
            <person name="Virtaneva K."/>
            <person name="Barbian K."/>
            <person name="Babar A."/>
            <person name="Rosenke K."/>
        </authorList>
    </citation>
    <scope>NUCLEOTIDE SEQUENCE</scope>
    <source>
        <strain evidence="2">86-1</strain>
    </source>
</reference>
<protein>
    <recommendedName>
        <fullName evidence="1">ApeI dehydratase-like domain-containing protein</fullName>
    </recommendedName>
</protein>
<dbReference type="Pfam" id="PF22818">
    <property type="entry name" value="ApeI-like"/>
    <property type="match status" value="1"/>
</dbReference>
<dbReference type="Gene3D" id="3.10.129.10">
    <property type="entry name" value="Hotdog Thioesterase"/>
    <property type="match status" value="1"/>
</dbReference>
<dbReference type="AlphaFoldDB" id="A0A212J0J7"/>
<dbReference type="EMBL" id="FLUM01000001">
    <property type="protein sequence ID" value="SBV92950.1"/>
    <property type="molecule type" value="Genomic_DNA"/>
</dbReference>
<accession>A0A212J0J7</accession>
<dbReference type="InterPro" id="IPR029069">
    <property type="entry name" value="HotDog_dom_sf"/>
</dbReference>
<gene>
    <name evidence="2" type="ORF">KL86DYS1_10740</name>
</gene>
<name>A0A212J0J7_9BACT</name>
<organism evidence="2">
    <name type="scientific">uncultured Dysgonomonas sp</name>
    <dbReference type="NCBI Taxonomy" id="206096"/>
    <lineage>
        <taxon>Bacteria</taxon>
        <taxon>Pseudomonadati</taxon>
        <taxon>Bacteroidota</taxon>
        <taxon>Bacteroidia</taxon>
        <taxon>Bacteroidales</taxon>
        <taxon>Dysgonomonadaceae</taxon>
        <taxon>Dysgonomonas</taxon>
        <taxon>environmental samples</taxon>
    </lineage>
</organism>
<dbReference type="SUPFAM" id="SSF54637">
    <property type="entry name" value="Thioesterase/thiol ester dehydrase-isomerase"/>
    <property type="match status" value="1"/>
</dbReference>
<proteinExistence type="predicted"/>
<dbReference type="RefSeq" id="WP_291110713.1">
    <property type="nucleotide sequence ID" value="NZ_LT599032.1"/>
</dbReference>
<evidence type="ECO:0000259" key="1">
    <source>
        <dbReference type="Pfam" id="PF22818"/>
    </source>
</evidence>